<keyword evidence="5" id="KW-0378">Hydrolase</keyword>
<evidence type="ECO:0000256" key="1">
    <source>
        <dbReference type="ARBA" id="ARBA00006499"/>
    </source>
</evidence>
<dbReference type="GO" id="GO:0005737">
    <property type="term" value="C:cytoplasm"/>
    <property type="evidence" value="ECO:0007669"/>
    <property type="project" value="TreeGrafter"/>
</dbReference>
<dbReference type="GO" id="GO:0008474">
    <property type="term" value="F:palmitoyl-(protein) hydrolase activity"/>
    <property type="evidence" value="ECO:0007669"/>
    <property type="project" value="UniProtKB-EC"/>
</dbReference>
<dbReference type="SUPFAM" id="SSF53474">
    <property type="entry name" value="alpha/beta-Hydrolases"/>
    <property type="match status" value="1"/>
</dbReference>
<dbReference type="GO" id="GO:0006631">
    <property type="term" value="P:fatty acid metabolic process"/>
    <property type="evidence" value="ECO:0007669"/>
    <property type="project" value="UniProtKB-KW"/>
</dbReference>
<comment type="catalytic activity">
    <reaction evidence="9">
        <text>S-hexadecanoyl-L-cysteinyl-[protein] + H2O = L-cysteinyl-[protein] + hexadecanoate + H(+)</text>
        <dbReference type="Rhea" id="RHEA:19233"/>
        <dbReference type="Rhea" id="RHEA-COMP:10131"/>
        <dbReference type="Rhea" id="RHEA-COMP:11032"/>
        <dbReference type="ChEBI" id="CHEBI:7896"/>
        <dbReference type="ChEBI" id="CHEBI:15377"/>
        <dbReference type="ChEBI" id="CHEBI:15378"/>
        <dbReference type="ChEBI" id="CHEBI:29950"/>
        <dbReference type="ChEBI" id="CHEBI:74151"/>
        <dbReference type="EC" id="3.1.2.22"/>
    </reaction>
</comment>
<evidence type="ECO:0000313" key="11">
    <source>
        <dbReference type="EMBL" id="KLO18310.1"/>
    </source>
</evidence>
<reference evidence="11 12" key="1">
    <citation type="submission" date="2015-04" db="EMBL/GenBank/DDBJ databases">
        <title>Complete genome sequence of Schizopora paradoxa KUC8140, a cosmopolitan wood degrader in East Asia.</title>
        <authorList>
            <consortium name="DOE Joint Genome Institute"/>
            <person name="Min B."/>
            <person name="Park H."/>
            <person name="Jang Y."/>
            <person name="Kim J.-J."/>
            <person name="Kim K.H."/>
            <person name="Pangilinan J."/>
            <person name="Lipzen A."/>
            <person name="Riley R."/>
            <person name="Grigoriev I.V."/>
            <person name="Spatafora J.W."/>
            <person name="Choi I.-G."/>
        </authorList>
    </citation>
    <scope>NUCLEOTIDE SEQUENCE [LARGE SCALE GENOMIC DNA]</scope>
    <source>
        <strain evidence="11 12">KUC8140</strain>
    </source>
</reference>
<dbReference type="InParanoid" id="A0A0H2S1T4"/>
<name>A0A0H2S1T4_9AGAM</name>
<accession>A0A0H2S1T4</accession>
<organism evidence="11 12">
    <name type="scientific">Schizopora paradoxa</name>
    <dbReference type="NCBI Taxonomy" id="27342"/>
    <lineage>
        <taxon>Eukaryota</taxon>
        <taxon>Fungi</taxon>
        <taxon>Dikarya</taxon>
        <taxon>Basidiomycota</taxon>
        <taxon>Agaricomycotina</taxon>
        <taxon>Agaricomycetes</taxon>
        <taxon>Hymenochaetales</taxon>
        <taxon>Schizoporaceae</taxon>
        <taxon>Schizopora</taxon>
    </lineage>
</organism>
<evidence type="ECO:0000256" key="8">
    <source>
        <dbReference type="ARBA" id="ARBA00031195"/>
    </source>
</evidence>
<feature type="domain" description="Phospholipase/carboxylesterase/thioesterase" evidence="10">
    <location>
        <begin position="4"/>
        <end position="232"/>
    </location>
</feature>
<dbReference type="InterPro" id="IPR050565">
    <property type="entry name" value="LYPA1-2/EST-like"/>
</dbReference>
<evidence type="ECO:0000259" key="10">
    <source>
        <dbReference type="Pfam" id="PF02230"/>
    </source>
</evidence>
<dbReference type="GO" id="GO:0052689">
    <property type="term" value="F:carboxylic ester hydrolase activity"/>
    <property type="evidence" value="ECO:0007669"/>
    <property type="project" value="UniProtKB-KW"/>
</dbReference>
<evidence type="ECO:0000256" key="2">
    <source>
        <dbReference type="ARBA" id="ARBA00012423"/>
    </source>
</evidence>
<dbReference type="Gene3D" id="3.40.50.1820">
    <property type="entry name" value="alpha/beta hydrolase"/>
    <property type="match status" value="1"/>
</dbReference>
<gene>
    <name evidence="11" type="ORF">SCHPADRAFT_820071</name>
</gene>
<comment type="function">
    <text evidence="7">Hydrolyzes fatty acids from S-acylated cysteine residues in proteins with a strong preference for palmitoylated G-alpha proteins over other acyl substrates. Mediates the deacylation of G-alpha proteins such as GPA1 in vivo, but has weak or no activity toward palmitoylated Ras proteins. Has weak lysophospholipase activity in vitro; however such activity may not exist in vivo.</text>
</comment>
<dbReference type="FunCoup" id="A0A0H2S1T4">
    <property type="interactions" value="376"/>
</dbReference>
<evidence type="ECO:0000256" key="3">
    <source>
        <dbReference type="ARBA" id="ARBA00014923"/>
    </source>
</evidence>
<sequence>MSAPIVVQATAKHTATIIFVHGLGDTGRGWKPVADMFSRDEELQHVKWILPHAPVKSITANMGMSMPAWYDIYSFKFDCEEDEKGMLETRSTLEGLIKTEVEEGTSLDRIVLGGFSQGGTMTLLTGLTIPMKLGGMVILSGRLALKNKFKQMASENVNDIPIFWGHGKDDPLVTFQFGKASADFIVDELGVKLLDTEQTTSDPKGLEFHAYEGLVHTAGEEELEDLRSWLKRIIPKQG</sequence>
<keyword evidence="6" id="KW-0443">Lipid metabolism</keyword>
<dbReference type="PANTHER" id="PTHR10655:SF17">
    <property type="entry name" value="LYSOPHOSPHOLIPASE-LIKE PROTEIN 1"/>
    <property type="match status" value="1"/>
</dbReference>
<dbReference type="OrthoDB" id="2418081at2759"/>
<dbReference type="InterPro" id="IPR029058">
    <property type="entry name" value="AB_hydrolase_fold"/>
</dbReference>
<keyword evidence="12" id="KW-1185">Reference proteome</keyword>
<protein>
    <recommendedName>
        <fullName evidence="3">Acyl-protein thioesterase 1</fullName>
        <ecNumber evidence="2">3.1.2.22</ecNumber>
    </recommendedName>
    <alternativeName>
        <fullName evidence="8">Palmitoyl-protein hydrolase</fullName>
    </alternativeName>
</protein>
<dbReference type="AlphaFoldDB" id="A0A0H2S1T4"/>
<evidence type="ECO:0000256" key="5">
    <source>
        <dbReference type="ARBA" id="ARBA00022801"/>
    </source>
</evidence>
<evidence type="ECO:0000256" key="7">
    <source>
        <dbReference type="ARBA" id="ARBA00029392"/>
    </source>
</evidence>
<dbReference type="InterPro" id="IPR003140">
    <property type="entry name" value="PLipase/COase/thioEstase"/>
</dbReference>
<dbReference type="PANTHER" id="PTHR10655">
    <property type="entry name" value="LYSOPHOSPHOLIPASE-RELATED"/>
    <property type="match status" value="1"/>
</dbReference>
<evidence type="ECO:0000313" key="12">
    <source>
        <dbReference type="Proteomes" id="UP000053477"/>
    </source>
</evidence>
<dbReference type="STRING" id="27342.A0A0H2S1T4"/>
<evidence type="ECO:0000256" key="4">
    <source>
        <dbReference type="ARBA" id="ARBA00022487"/>
    </source>
</evidence>
<evidence type="ECO:0000256" key="6">
    <source>
        <dbReference type="ARBA" id="ARBA00022832"/>
    </source>
</evidence>
<dbReference type="Proteomes" id="UP000053477">
    <property type="component" value="Unassembled WGS sequence"/>
</dbReference>
<dbReference type="EC" id="3.1.2.22" evidence="2"/>
<keyword evidence="6" id="KW-0276">Fatty acid metabolism</keyword>
<keyword evidence="4" id="KW-0719">Serine esterase</keyword>
<comment type="similarity">
    <text evidence="1">Belongs to the AB hydrolase superfamily. AB hydrolase 2 family.</text>
</comment>
<dbReference type="Pfam" id="PF02230">
    <property type="entry name" value="Abhydrolase_2"/>
    <property type="match status" value="1"/>
</dbReference>
<evidence type="ECO:0000256" key="9">
    <source>
        <dbReference type="ARBA" id="ARBA00047337"/>
    </source>
</evidence>
<proteinExistence type="inferred from homology"/>
<dbReference type="EMBL" id="KQ085896">
    <property type="protein sequence ID" value="KLO18310.1"/>
    <property type="molecule type" value="Genomic_DNA"/>
</dbReference>